<feature type="region of interest" description="Disordered" evidence="1">
    <location>
        <begin position="445"/>
        <end position="473"/>
    </location>
</feature>
<accession>A0AAD5YMV6</accession>
<evidence type="ECO:0000259" key="2">
    <source>
        <dbReference type="SMART" id="SM00128"/>
    </source>
</evidence>
<dbReference type="InterPro" id="IPR046985">
    <property type="entry name" value="IP5"/>
</dbReference>
<dbReference type="SUPFAM" id="SSF56219">
    <property type="entry name" value="DNase I-like"/>
    <property type="match status" value="1"/>
</dbReference>
<dbReference type="GO" id="GO:0004439">
    <property type="term" value="F:phosphatidylinositol-4,5-bisphosphate 5-phosphatase activity"/>
    <property type="evidence" value="ECO:0007669"/>
    <property type="project" value="TreeGrafter"/>
</dbReference>
<dbReference type="AlphaFoldDB" id="A0AAD5YMV6"/>
<feature type="domain" description="Inositol polyphosphate-related phosphatase" evidence="2">
    <location>
        <begin position="253"/>
        <end position="670"/>
    </location>
</feature>
<reference evidence="3" key="1">
    <citation type="submission" date="2022-07" db="EMBL/GenBank/DDBJ databases">
        <title>Genome Sequence of Leucocoprinus birnbaumii.</title>
        <authorList>
            <person name="Buettner E."/>
        </authorList>
    </citation>
    <scope>NUCLEOTIDE SEQUENCE</scope>
    <source>
        <strain evidence="3">VT141</strain>
    </source>
</reference>
<name>A0AAD5YMV6_9AGAR</name>
<evidence type="ECO:0000313" key="4">
    <source>
        <dbReference type="Proteomes" id="UP001213000"/>
    </source>
</evidence>
<dbReference type="Gene3D" id="1.10.555.10">
    <property type="entry name" value="Rho GTPase activation protein"/>
    <property type="match status" value="1"/>
</dbReference>
<evidence type="ECO:0000256" key="1">
    <source>
        <dbReference type="SAM" id="MobiDB-lite"/>
    </source>
</evidence>
<proteinExistence type="predicted"/>
<dbReference type="GO" id="GO:0046856">
    <property type="term" value="P:phosphatidylinositol dephosphorylation"/>
    <property type="evidence" value="ECO:0007669"/>
    <property type="project" value="InterPro"/>
</dbReference>
<feature type="compositionally biased region" description="Polar residues" evidence="1">
    <location>
        <begin position="453"/>
        <end position="464"/>
    </location>
</feature>
<protein>
    <recommendedName>
        <fullName evidence="2">Inositol polyphosphate-related phosphatase domain-containing protein</fullName>
    </recommendedName>
</protein>
<gene>
    <name evidence="3" type="ORF">NP233_g8727</name>
</gene>
<dbReference type="InterPro" id="IPR036691">
    <property type="entry name" value="Endo/exonu/phosph_ase_sf"/>
</dbReference>
<dbReference type="InterPro" id="IPR008936">
    <property type="entry name" value="Rho_GTPase_activation_prot"/>
</dbReference>
<dbReference type="PANTHER" id="PTHR11200:SF300">
    <property type="entry name" value="TYPE II INOSITOL 1,4,5-TRISPHOSPHATE 5-PHOSPHATASE"/>
    <property type="match status" value="1"/>
</dbReference>
<dbReference type="Gene3D" id="3.60.10.10">
    <property type="entry name" value="Endonuclease/exonuclease/phosphatase"/>
    <property type="match status" value="1"/>
</dbReference>
<evidence type="ECO:0000313" key="3">
    <source>
        <dbReference type="EMBL" id="KAJ3563770.1"/>
    </source>
</evidence>
<dbReference type="Proteomes" id="UP001213000">
    <property type="component" value="Unassembled WGS sequence"/>
</dbReference>
<dbReference type="SMART" id="SM00128">
    <property type="entry name" value="IPPc"/>
    <property type="match status" value="1"/>
</dbReference>
<dbReference type="EMBL" id="JANIEX010000724">
    <property type="protein sequence ID" value="KAJ3563770.1"/>
    <property type="molecule type" value="Genomic_DNA"/>
</dbReference>
<dbReference type="InterPro" id="IPR048869">
    <property type="entry name" value="OCRL-1_2_ASH"/>
</dbReference>
<dbReference type="InterPro" id="IPR013783">
    <property type="entry name" value="Ig-like_fold"/>
</dbReference>
<dbReference type="Gene3D" id="2.60.40.10">
    <property type="entry name" value="Immunoglobulins"/>
    <property type="match status" value="1"/>
</dbReference>
<dbReference type="Pfam" id="PF22669">
    <property type="entry name" value="Exo_endo_phos2"/>
    <property type="match status" value="2"/>
</dbReference>
<comment type="caution">
    <text evidence="3">The sequence shown here is derived from an EMBL/GenBank/DDBJ whole genome shotgun (WGS) entry which is preliminary data.</text>
</comment>
<dbReference type="PANTHER" id="PTHR11200">
    <property type="entry name" value="INOSITOL 5-PHOSPHATASE"/>
    <property type="match status" value="1"/>
</dbReference>
<dbReference type="Pfam" id="PF21310">
    <property type="entry name" value="OCRL-like_ASH"/>
    <property type="match status" value="1"/>
</dbReference>
<dbReference type="InterPro" id="IPR000300">
    <property type="entry name" value="IPPc"/>
</dbReference>
<organism evidence="3 4">
    <name type="scientific">Leucocoprinus birnbaumii</name>
    <dbReference type="NCBI Taxonomy" id="56174"/>
    <lineage>
        <taxon>Eukaryota</taxon>
        <taxon>Fungi</taxon>
        <taxon>Dikarya</taxon>
        <taxon>Basidiomycota</taxon>
        <taxon>Agaricomycotina</taxon>
        <taxon>Agaricomycetes</taxon>
        <taxon>Agaricomycetidae</taxon>
        <taxon>Agaricales</taxon>
        <taxon>Agaricineae</taxon>
        <taxon>Agaricaceae</taxon>
        <taxon>Leucocoprinus</taxon>
    </lineage>
</organism>
<sequence length="1010" mass="112269">MSSFYYIINNSLRATEGAQVAVDALLLQNVPSSGTLPKIDTLDNWRDRRVLTVVSHKDEWALSEEGALFVYRLRPSLDASVYTPELQTIYPIYGKFAIVVSQMRCSTLDLSKADTQAVLDQPRSGFSLTITPAEGQAKNSIAPTFYATDVQSIGILTAECKRLREVSEVETAESVNLSDSSHFSWLRPYVSRNVHLSLLTSTPLDLRTMNKPLIERMSAASAGNPGDDALDIQLLRDEWIRNKARSSVRHETRNLSLRLGTFNVNGKMPSQDLSSWIQGVTVSTSGTTKDDASSLLTVATASPTSLEENAALNATTSEITLNSTTTSTPTVGPIEDNSTSTPDMLVLGFQELDLSTEALIYSTGTARENAWCLAIFAALGEKAVLYEKLASKQLVGMLIIILVKKSLKACFGEIQVTSAGSGILGMMGNKGATAIRLCFTPPLPAQAKPEQPKSASQPQDNATNDDSKGGNTAGPLTLTFVNAHLAAFDEMVDRRNQEFHELSRRLLFARSLDENGNAVYEDDYDTQGRPATVNIYETDVLFWMGDLNYRVDIPDQEFRRLLAEKDWDDRLEVLIRYDQLKKSMSTAKAFDGFHEHPIAHLPSYRFSPGLGMDELGYDQKRRPAWTDRILYVSNTLCNVEQQSYDSYPQITMSDHRPVAADFLVDFDVYDSSEYESAVRRLYREVHALEGSHDKPVIKVDQSFLGFGEIRYGSHCTKKIVIENVGKIPCAWRFVPAQLDSPIHPEWLSIAPMTGLLLPGEKSEVSVTVHMEKHIASSFNIGSRDINETLILHTVLGKDHFIAVSGEYLPTCYGNKLETLTRLRGPIRDLKSSQELRPENNVLNAPGEIMRLVNRLMSNPQPPVDLFLQLPDEEMVTTIRECLDTGEDFPWPLEKSEAEAKVSHAFAHTLLQLLDSLIEPIVPPILHARCAQMTSRDEAFELLDALQPAAVNVWITVTAFLHFICQSSEVPDYPTKIANLFSAVLMREDRGTATPPISPSGKRKFFLQFIT</sequence>
<dbReference type="SUPFAM" id="SSF48350">
    <property type="entry name" value="GTPase activation domain, GAP"/>
    <property type="match status" value="1"/>
</dbReference>
<keyword evidence="4" id="KW-1185">Reference proteome</keyword>